<dbReference type="InterPro" id="IPR006439">
    <property type="entry name" value="HAD-SF_hydro_IA"/>
</dbReference>
<sequence>METMTTTNGAPGGTAGGGIDGVLFDFSGTLLRIEPAESWLRASLAAFHAVPGTPPCPLADGEIVGLAAALERAGALPGGASPATVPDELTALWDLRDRDARHHRAVYTGLARQVPFPRAELYDPPGAGRSLYDALYDRHMTPDAWLPYPDAAEVLAALHLRGIRTGVLSNIGWDLRPVLRAHGLDRHLSACVLSFEHALQKPDPRLFELACQELGVAPPHVLMVGDDRTADGGATAVGCAYFPVDHLPVHRRPDGLRPVLDLIG</sequence>
<dbReference type="InterPro" id="IPR036412">
    <property type="entry name" value="HAD-like_sf"/>
</dbReference>
<gene>
    <name evidence="1" type="ORF">AOB60_11605</name>
</gene>
<dbReference type="NCBIfam" id="TIGR01549">
    <property type="entry name" value="HAD-SF-IA-v1"/>
    <property type="match status" value="1"/>
</dbReference>
<name>A0A2N8PJZ1_STRNR</name>
<dbReference type="PANTHER" id="PTHR46649">
    <property type="match status" value="1"/>
</dbReference>
<comment type="caution">
    <text evidence="1">The sequence shown here is derived from an EMBL/GenBank/DDBJ whole genome shotgun (WGS) entry which is preliminary data.</text>
</comment>
<dbReference type="SFLD" id="SFLDS00003">
    <property type="entry name" value="Haloacid_Dehalogenase"/>
    <property type="match status" value="1"/>
</dbReference>
<dbReference type="Proteomes" id="UP000236047">
    <property type="component" value="Unassembled WGS sequence"/>
</dbReference>
<proteinExistence type="predicted"/>
<evidence type="ECO:0000313" key="1">
    <source>
        <dbReference type="EMBL" id="PNE41318.1"/>
    </source>
</evidence>
<organism evidence="1 2">
    <name type="scientific">Streptomyces noursei</name>
    <name type="common">Streptomyces albulus</name>
    <dbReference type="NCBI Taxonomy" id="1971"/>
    <lineage>
        <taxon>Bacteria</taxon>
        <taxon>Bacillati</taxon>
        <taxon>Actinomycetota</taxon>
        <taxon>Actinomycetes</taxon>
        <taxon>Kitasatosporales</taxon>
        <taxon>Streptomycetaceae</taxon>
        <taxon>Streptomyces</taxon>
    </lineage>
</organism>
<dbReference type="GO" id="GO:0016787">
    <property type="term" value="F:hydrolase activity"/>
    <property type="evidence" value="ECO:0007669"/>
    <property type="project" value="UniProtKB-KW"/>
</dbReference>
<dbReference type="RefSeq" id="WP_102923634.1">
    <property type="nucleotide sequence ID" value="NZ_LJSN01000002.1"/>
</dbReference>
<dbReference type="AlphaFoldDB" id="A0A2N8PJZ1"/>
<keyword evidence="1" id="KW-0378">Hydrolase</keyword>
<evidence type="ECO:0000313" key="2">
    <source>
        <dbReference type="Proteomes" id="UP000236047"/>
    </source>
</evidence>
<dbReference type="EMBL" id="LJSN01000002">
    <property type="protein sequence ID" value="PNE41318.1"/>
    <property type="molecule type" value="Genomic_DNA"/>
</dbReference>
<keyword evidence="2" id="KW-1185">Reference proteome</keyword>
<dbReference type="SFLD" id="SFLDG01129">
    <property type="entry name" value="C1.5:_HAD__Beta-PGM__Phosphata"/>
    <property type="match status" value="1"/>
</dbReference>
<accession>A0A2N8PJZ1</accession>
<dbReference type="Pfam" id="PF00702">
    <property type="entry name" value="Hydrolase"/>
    <property type="match status" value="1"/>
</dbReference>
<dbReference type="InterPro" id="IPR023214">
    <property type="entry name" value="HAD_sf"/>
</dbReference>
<reference evidence="2" key="1">
    <citation type="submission" date="2015-09" db="EMBL/GenBank/DDBJ databases">
        <authorList>
            <person name="Graham D.E."/>
            <person name="Mahan K.M."/>
            <person name="Klingeman D.M."/>
            <person name="Fida T."/>
            <person name="Giannone R.J."/>
            <person name="Hettich R.L."/>
            <person name="Parry R.J."/>
            <person name="Spain J.C."/>
        </authorList>
    </citation>
    <scope>NUCLEOTIDE SEQUENCE [LARGE SCALE GENOMIC DNA]</scope>
    <source>
        <strain evidence="2">JCM 4701</strain>
    </source>
</reference>
<dbReference type="PANTHER" id="PTHR46649:SF4">
    <property type="entry name" value="HALOACID DEHALOGENASE-LIKE HYDROLASE (HAD) SUPERFAMILY PROTEIN"/>
    <property type="match status" value="1"/>
</dbReference>
<dbReference type="SUPFAM" id="SSF56784">
    <property type="entry name" value="HAD-like"/>
    <property type="match status" value="1"/>
</dbReference>
<protein>
    <submittedName>
        <fullName evidence="1">Hydrolase</fullName>
    </submittedName>
</protein>
<dbReference type="Gene3D" id="3.40.50.1000">
    <property type="entry name" value="HAD superfamily/HAD-like"/>
    <property type="match status" value="1"/>
</dbReference>